<name>G7YIT5_CLOSI</name>
<reference key="2">
    <citation type="submission" date="2011-10" db="EMBL/GenBank/DDBJ databases">
        <title>The genome and transcriptome sequence of Clonorchis sinensis provide insights into the carcinogenic liver fluke.</title>
        <authorList>
            <person name="Wang X."/>
            <person name="Huang Y."/>
            <person name="Chen W."/>
            <person name="Liu H."/>
            <person name="Guo L."/>
            <person name="Chen Y."/>
            <person name="Luo F."/>
            <person name="Zhou W."/>
            <person name="Sun J."/>
            <person name="Mao Q."/>
            <person name="Liang P."/>
            <person name="Zhou C."/>
            <person name="Tian Y."/>
            <person name="Men J."/>
            <person name="Lv X."/>
            <person name="Huang L."/>
            <person name="Zhou J."/>
            <person name="Hu Y."/>
            <person name="Li R."/>
            <person name="Zhang F."/>
            <person name="Lei H."/>
            <person name="Li X."/>
            <person name="Hu X."/>
            <person name="Liang C."/>
            <person name="Xu J."/>
            <person name="Wu Z."/>
            <person name="Yu X."/>
        </authorList>
    </citation>
    <scope>NUCLEOTIDE SEQUENCE</scope>
    <source>
        <strain>Henan</strain>
    </source>
</reference>
<gene>
    <name evidence="1" type="ORF">CLF_109004</name>
</gene>
<sequence length="275" mass="31423">MALCRTHCSTTECVGHAIPMPPRRRSKSCFMLFVRLRKRRVINHYPCDRITRISHGGYVSDDSTGFVSLEDVVELRIVCASMLLPIGNTAVVVKTARIKLPVLLSTNFTAEMYKQHHPLSFMNPDHVKRCTLLLSRVCTHSRETSFPQRKLLTRLLKILRQPTTVFILLRMDFRKVFSNLALLPTTTLCHTFLNEEANSNDENYLLRYPPTRFVTSCEDIIIAQGFIMSPRLVAKRLQSNCQTQQADKQSSNLKPIITPELPVQQQYTLTDGACE</sequence>
<dbReference type="EMBL" id="DF143369">
    <property type="protein sequence ID" value="GAA52868.1"/>
    <property type="molecule type" value="Genomic_DNA"/>
</dbReference>
<organism evidence="1 2">
    <name type="scientific">Clonorchis sinensis</name>
    <name type="common">Chinese liver fluke</name>
    <dbReference type="NCBI Taxonomy" id="79923"/>
    <lineage>
        <taxon>Eukaryota</taxon>
        <taxon>Metazoa</taxon>
        <taxon>Spiralia</taxon>
        <taxon>Lophotrochozoa</taxon>
        <taxon>Platyhelminthes</taxon>
        <taxon>Trematoda</taxon>
        <taxon>Digenea</taxon>
        <taxon>Opisthorchiida</taxon>
        <taxon>Opisthorchiata</taxon>
        <taxon>Opisthorchiidae</taxon>
        <taxon>Clonorchis</taxon>
    </lineage>
</organism>
<keyword evidence="2" id="KW-1185">Reference proteome</keyword>
<dbReference type="AlphaFoldDB" id="G7YIT5"/>
<dbReference type="Proteomes" id="UP000008909">
    <property type="component" value="Unassembled WGS sequence"/>
</dbReference>
<evidence type="ECO:0000313" key="1">
    <source>
        <dbReference type="EMBL" id="GAA52868.1"/>
    </source>
</evidence>
<protein>
    <submittedName>
        <fullName evidence="1">Uncharacterized protein</fullName>
    </submittedName>
</protein>
<proteinExistence type="predicted"/>
<evidence type="ECO:0000313" key="2">
    <source>
        <dbReference type="Proteomes" id="UP000008909"/>
    </source>
</evidence>
<reference evidence="1" key="1">
    <citation type="journal article" date="2011" name="Genome Biol.">
        <title>The draft genome of the carcinogenic human liver fluke Clonorchis sinensis.</title>
        <authorList>
            <person name="Wang X."/>
            <person name="Chen W."/>
            <person name="Huang Y."/>
            <person name="Sun J."/>
            <person name="Men J."/>
            <person name="Liu H."/>
            <person name="Luo F."/>
            <person name="Guo L."/>
            <person name="Lv X."/>
            <person name="Deng C."/>
            <person name="Zhou C."/>
            <person name="Fan Y."/>
            <person name="Li X."/>
            <person name="Huang L."/>
            <person name="Hu Y."/>
            <person name="Liang C."/>
            <person name="Hu X."/>
            <person name="Xu J."/>
            <person name="Yu X."/>
        </authorList>
    </citation>
    <scope>NUCLEOTIDE SEQUENCE [LARGE SCALE GENOMIC DNA]</scope>
    <source>
        <strain evidence="1">Henan</strain>
    </source>
</reference>
<accession>G7YIT5</accession>